<dbReference type="Proteomes" id="UP000251584">
    <property type="component" value="Unassembled WGS sequence"/>
</dbReference>
<dbReference type="GO" id="GO:0004748">
    <property type="term" value="F:ribonucleoside-diphosphate reductase activity, thioredoxin disulfide as acceptor"/>
    <property type="evidence" value="ECO:0007669"/>
    <property type="project" value="UniProtKB-EC"/>
</dbReference>
<evidence type="ECO:0000313" key="1">
    <source>
        <dbReference type="EMBL" id="SQB28875.1"/>
    </source>
</evidence>
<keyword evidence="1" id="KW-0560">Oxidoreductase</keyword>
<dbReference type="Gene3D" id="1.10.620.20">
    <property type="entry name" value="Ribonucleotide Reductase, subunit A"/>
    <property type="match status" value="1"/>
</dbReference>
<accession>A0A2X2VZ36</accession>
<gene>
    <name evidence="1" type="primary">nrdB_2</name>
    <name evidence="1" type="ORF">NCTC10786_02647</name>
</gene>
<dbReference type="EC" id="1.17.4.1" evidence="1"/>
<protein>
    <submittedName>
        <fullName evidence="1">Ribonucleotide-diphosphate reductase subunit beta</fullName>
        <ecNumber evidence="1">1.17.4.1</ecNumber>
    </submittedName>
</protein>
<proteinExistence type="predicted"/>
<dbReference type="EMBL" id="UAVY01000004">
    <property type="protein sequence ID" value="SQB28875.1"/>
    <property type="molecule type" value="Genomic_DNA"/>
</dbReference>
<evidence type="ECO:0000313" key="2">
    <source>
        <dbReference type="Proteomes" id="UP000251584"/>
    </source>
</evidence>
<sequence length="77" mass="8972">MAYTTFSQTKTTNSKSRCSLASRSTWHATTSKKYDIFEKLIEKQLSFFWRRKKLTFHAIVSISSHCRNTKNIFSSAT</sequence>
<reference evidence="1 2" key="1">
    <citation type="submission" date="2018-06" db="EMBL/GenBank/DDBJ databases">
        <authorList>
            <consortium name="Pathogen Informatics"/>
            <person name="Doyle S."/>
        </authorList>
    </citation>
    <scope>NUCLEOTIDE SEQUENCE [LARGE SCALE GENOMIC DNA]</scope>
    <source>
        <strain evidence="1 2">NCTC10786</strain>
    </source>
</reference>
<organism evidence="1 2">
    <name type="scientific">Citrobacter koseri</name>
    <name type="common">Citrobacter diversus</name>
    <dbReference type="NCBI Taxonomy" id="545"/>
    <lineage>
        <taxon>Bacteria</taxon>
        <taxon>Pseudomonadati</taxon>
        <taxon>Pseudomonadota</taxon>
        <taxon>Gammaproteobacteria</taxon>
        <taxon>Enterobacterales</taxon>
        <taxon>Enterobacteriaceae</taxon>
        <taxon>Citrobacter</taxon>
    </lineage>
</organism>
<name>A0A2X2VZ36_CITKO</name>
<dbReference type="AlphaFoldDB" id="A0A2X2VZ36"/>
<dbReference type="InterPro" id="IPR012348">
    <property type="entry name" value="RNR-like"/>
</dbReference>